<keyword evidence="5" id="KW-1015">Disulfide bond</keyword>
<evidence type="ECO:0000256" key="4">
    <source>
        <dbReference type="ARBA" id="ARBA00022825"/>
    </source>
</evidence>
<dbReference type="PhylomeDB" id="B4M188"/>
<evidence type="ECO:0000256" key="5">
    <source>
        <dbReference type="ARBA" id="ARBA00023157"/>
    </source>
</evidence>
<dbReference type="EMBL" id="CH940650">
    <property type="protein sequence ID" value="EDW67499.1"/>
    <property type="molecule type" value="Genomic_DNA"/>
</dbReference>
<evidence type="ECO:0000256" key="2">
    <source>
        <dbReference type="ARBA" id="ARBA00022729"/>
    </source>
</evidence>
<gene>
    <name evidence="8" type="primary">Dvir\GJ24180</name>
    <name evidence="8" type="ORF">Dvir_GJ24180</name>
</gene>
<feature type="domain" description="Peptidase S1" evidence="7">
    <location>
        <begin position="81"/>
        <end position="296"/>
    </location>
</feature>
<dbReference type="InterPro" id="IPR043504">
    <property type="entry name" value="Peptidase_S1_PA_chymotrypsin"/>
</dbReference>
<evidence type="ECO:0000313" key="8">
    <source>
        <dbReference type="EMBL" id="EDW67499.1"/>
    </source>
</evidence>
<dbReference type="InterPro" id="IPR050430">
    <property type="entry name" value="Peptidase_S1"/>
</dbReference>
<dbReference type="OMA" id="YYNRAHR"/>
<organism evidence="8 9">
    <name type="scientific">Drosophila virilis</name>
    <name type="common">Fruit fly</name>
    <dbReference type="NCBI Taxonomy" id="7244"/>
    <lineage>
        <taxon>Eukaryota</taxon>
        <taxon>Metazoa</taxon>
        <taxon>Ecdysozoa</taxon>
        <taxon>Arthropoda</taxon>
        <taxon>Hexapoda</taxon>
        <taxon>Insecta</taxon>
        <taxon>Pterygota</taxon>
        <taxon>Neoptera</taxon>
        <taxon>Endopterygota</taxon>
        <taxon>Diptera</taxon>
        <taxon>Brachycera</taxon>
        <taxon>Muscomorpha</taxon>
        <taxon>Ephydroidea</taxon>
        <taxon>Drosophilidae</taxon>
        <taxon>Drosophila</taxon>
    </lineage>
</organism>
<reference evidence="8 9" key="1">
    <citation type="journal article" date="2007" name="Nature">
        <title>Evolution of genes and genomes on the Drosophila phylogeny.</title>
        <authorList>
            <consortium name="Drosophila 12 Genomes Consortium"/>
            <person name="Clark A.G."/>
            <person name="Eisen M.B."/>
            <person name="Smith D.R."/>
            <person name="Bergman C.M."/>
            <person name="Oliver B."/>
            <person name="Markow T.A."/>
            <person name="Kaufman T.C."/>
            <person name="Kellis M."/>
            <person name="Gelbart W."/>
            <person name="Iyer V.N."/>
            <person name="Pollard D.A."/>
            <person name="Sackton T.B."/>
            <person name="Larracuente A.M."/>
            <person name="Singh N.D."/>
            <person name="Abad J.P."/>
            <person name="Abt D.N."/>
            <person name="Adryan B."/>
            <person name="Aguade M."/>
            <person name="Akashi H."/>
            <person name="Anderson W.W."/>
            <person name="Aquadro C.F."/>
            <person name="Ardell D.H."/>
            <person name="Arguello R."/>
            <person name="Artieri C.G."/>
            <person name="Barbash D.A."/>
            <person name="Barker D."/>
            <person name="Barsanti P."/>
            <person name="Batterham P."/>
            <person name="Batzoglou S."/>
            <person name="Begun D."/>
            <person name="Bhutkar A."/>
            <person name="Blanco E."/>
            <person name="Bosak S.A."/>
            <person name="Bradley R.K."/>
            <person name="Brand A.D."/>
            <person name="Brent M.R."/>
            <person name="Brooks A.N."/>
            <person name="Brown R.H."/>
            <person name="Butlin R.K."/>
            <person name="Caggese C."/>
            <person name="Calvi B.R."/>
            <person name="Bernardo de Carvalho A."/>
            <person name="Caspi A."/>
            <person name="Castrezana S."/>
            <person name="Celniker S.E."/>
            <person name="Chang J.L."/>
            <person name="Chapple C."/>
            <person name="Chatterji S."/>
            <person name="Chinwalla A."/>
            <person name="Civetta A."/>
            <person name="Clifton S.W."/>
            <person name="Comeron J.M."/>
            <person name="Costello J.C."/>
            <person name="Coyne J.A."/>
            <person name="Daub J."/>
            <person name="David R.G."/>
            <person name="Delcher A.L."/>
            <person name="Delehaunty K."/>
            <person name="Do C.B."/>
            <person name="Ebling H."/>
            <person name="Edwards K."/>
            <person name="Eickbush T."/>
            <person name="Evans J.D."/>
            <person name="Filipski A."/>
            <person name="Findeiss S."/>
            <person name="Freyhult E."/>
            <person name="Fulton L."/>
            <person name="Fulton R."/>
            <person name="Garcia A.C."/>
            <person name="Gardiner A."/>
            <person name="Garfield D.A."/>
            <person name="Garvin B.E."/>
            <person name="Gibson G."/>
            <person name="Gilbert D."/>
            <person name="Gnerre S."/>
            <person name="Godfrey J."/>
            <person name="Good R."/>
            <person name="Gotea V."/>
            <person name="Gravely B."/>
            <person name="Greenberg A.J."/>
            <person name="Griffiths-Jones S."/>
            <person name="Gross S."/>
            <person name="Guigo R."/>
            <person name="Gustafson E.A."/>
            <person name="Haerty W."/>
            <person name="Hahn M.W."/>
            <person name="Halligan D.L."/>
            <person name="Halpern A.L."/>
            <person name="Halter G.M."/>
            <person name="Han M.V."/>
            <person name="Heger A."/>
            <person name="Hillier L."/>
            <person name="Hinrichs A.S."/>
            <person name="Holmes I."/>
            <person name="Hoskins R.A."/>
            <person name="Hubisz M.J."/>
            <person name="Hultmark D."/>
            <person name="Huntley M.A."/>
            <person name="Jaffe D.B."/>
            <person name="Jagadeeshan S."/>
            <person name="Jeck W.R."/>
            <person name="Johnson J."/>
            <person name="Jones C.D."/>
            <person name="Jordan W.C."/>
            <person name="Karpen G.H."/>
            <person name="Kataoka E."/>
            <person name="Keightley P.D."/>
            <person name="Kheradpour P."/>
            <person name="Kirkness E.F."/>
            <person name="Koerich L.B."/>
            <person name="Kristiansen K."/>
            <person name="Kudrna D."/>
            <person name="Kulathinal R.J."/>
            <person name="Kumar S."/>
            <person name="Kwok R."/>
            <person name="Lander E."/>
            <person name="Langley C.H."/>
            <person name="Lapoint R."/>
            <person name="Lazzaro B.P."/>
            <person name="Lee S.J."/>
            <person name="Levesque L."/>
            <person name="Li R."/>
            <person name="Lin C.F."/>
            <person name="Lin M.F."/>
            <person name="Lindblad-Toh K."/>
            <person name="Llopart A."/>
            <person name="Long M."/>
            <person name="Low L."/>
            <person name="Lozovsky E."/>
            <person name="Lu J."/>
            <person name="Luo M."/>
            <person name="Machado C.A."/>
            <person name="Makalowski W."/>
            <person name="Marzo M."/>
            <person name="Matsuda M."/>
            <person name="Matzkin L."/>
            <person name="McAllister B."/>
            <person name="McBride C.S."/>
            <person name="McKernan B."/>
            <person name="McKernan K."/>
            <person name="Mendez-Lago M."/>
            <person name="Minx P."/>
            <person name="Mollenhauer M.U."/>
            <person name="Montooth K."/>
            <person name="Mount S.M."/>
            <person name="Mu X."/>
            <person name="Myers E."/>
            <person name="Negre B."/>
            <person name="Newfeld S."/>
            <person name="Nielsen R."/>
            <person name="Noor M.A."/>
            <person name="O'Grady P."/>
            <person name="Pachter L."/>
            <person name="Papaceit M."/>
            <person name="Parisi M.J."/>
            <person name="Parisi M."/>
            <person name="Parts L."/>
            <person name="Pedersen J.S."/>
            <person name="Pesole G."/>
            <person name="Phillippy A.M."/>
            <person name="Ponting C.P."/>
            <person name="Pop M."/>
            <person name="Porcelli D."/>
            <person name="Powell J.R."/>
            <person name="Prohaska S."/>
            <person name="Pruitt K."/>
            <person name="Puig M."/>
            <person name="Quesneville H."/>
            <person name="Ram K.R."/>
            <person name="Rand D."/>
            <person name="Rasmussen M.D."/>
            <person name="Reed L.K."/>
            <person name="Reenan R."/>
            <person name="Reily A."/>
            <person name="Remington K.A."/>
            <person name="Rieger T.T."/>
            <person name="Ritchie M.G."/>
            <person name="Robin C."/>
            <person name="Rogers Y.H."/>
            <person name="Rohde C."/>
            <person name="Rozas J."/>
            <person name="Rubenfield M.J."/>
            <person name="Ruiz A."/>
            <person name="Russo S."/>
            <person name="Salzberg S.L."/>
            <person name="Sanchez-Gracia A."/>
            <person name="Saranga D.J."/>
            <person name="Sato H."/>
            <person name="Schaeffer S.W."/>
            <person name="Schatz M.C."/>
            <person name="Schlenke T."/>
            <person name="Schwartz R."/>
            <person name="Segarra C."/>
            <person name="Singh R.S."/>
            <person name="Sirot L."/>
            <person name="Sirota M."/>
            <person name="Sisneros N.B."/>
            <person name="Smith C.D."/>
            <person name="Smith T.F."/>
            <person name="Spieth J."/>
            <person name="Stage D.E."/>
            <person name="Stark A."/>
            <person name="Stephan W."/>
            <person name="Strausberg R.L."/>
            <person name="Strempel S."/>
            <person name="Sturgill D."/>
            <person name="Sutton G."/>
            <person name="Sutton G.G."/>
            <person name="Tao W."/>
            <person name="Teichmann S."/>
            <person name="Tobari Y.N."/>
            <person name="Tomimura Y."/>
            <person name="Tsolas J.M."/>
            <person name="Valente V.L."/>
            <person name="Venter E."/>
            <person name="Venter J.C."/>
            <person name="Vicario S."/>
            <person name="Vieira F.G."/>
            <person name="Vilella A.J."/>
            <person name="Villasante A."/>
            <person name="Walenz B."/>
            <person name="Wang J."/>
            <person name="Wasserman M."/>
            <person name="Watts T."/>
            <person name="Wilson D."/>
            <person name="Wilson R.K."/>
            <person name="Wing R.A."/>
            <person name="Wolfner M.F."/>
            <person name="Wong A."/>
            <person name="Wong G.K."/>
            <person name="Wu C.I."/>
            <person name="Wu G."/>
            <person name="Yamamoto D."/>
            <person name="Yang H.P."/>
            <person name="Yang S.P."/>
            <person name="Yorke J.A."/>
            <person name="Yoshida K."/>
            <person name="Zdobnov E."/>
            <person name="Zhang P."/>
            <person name="Zhang Y."/>
            <person name="Zimin A.V."/>
            <person name="Baldwin J."/>
            <person name="Abdouelleil A."/>
            <person name="Abdulkadir J."/>
            <person name="Abebe A."/>
            <person name="Abera B."/>
            <person name="Abreu J."/>
            <person name="Acer S.C."/>
            <person name="Aftuck L."/>
            <person name="Alexander A."/>
            <person name="An P."/>
            <person name="Anderson E."/>
            <person name="Anderson S."/>
            <person name="Arachi H."/>
            <person name="Azer M."/>
            <person name="Bachantsang P."/>
            <person name="Barry A."/>
            <person name="Bayul T."/>
            <person name="Berlin A."/>
            <person name="Bessette D."/>
            <person name="Bloom T."/>
            <person name="Blye J."/>
            <person name="Boguslavskiy L."/>
            <person name="Bonnet C."/>
            <person name="Boukhgalter B."/>
            <person name="Bourzgui I."/>
            <person name="Brown A."/>
            <person name="Cahill P."/>
            <person name="Channer S."/>
            <person name="Cheshatsang Y."/>
            <person name="Chuda L."/>
            <person name="Citroen M."/>
            <person name="Collymore A."/>
            <person name="Cooke P."/>
            <person name="Costello M."/>
            <person name="D'Aco K."/>
            <person name="Daza R."/>
            <person name="De Haan G."/>
            <person name="DeGray S."/>
            <person name="DeMaso C."/>
            <person name="Dhargay N."/>
            <person name="Dooley K."/>
            <person name="Dooley E."/>
            <person name="Doricent M."/>
            <person name="Dorje P."/>
            <person name="Dorjee K."/>
            <person name="Dupes A."/>
            <person name="Elong R."/>
            <person name="Falk J."/>
            <person name="Farina A."/>
            <person name="Faro S."/>
            <person name="Ferguson D."/>
            <person name="Fisher S."/>
            <person name="Foley C.D."/>
            <person name="Franke A."/>
            <person name="Friedrich D."/>
            <person name="Gadbois L."/>
            <person name="Gearin G."/>
            <person name="Gearin C.R."/>
            <person name="Giannoukos G."/>
            <person name="Goode T."/>
            <person name="Graham J."/>
            <person name="Grandbois E."/>
            <person name="Grewal S."/>
            <person name="Gyaltsen K."/>
            <person name="Hafez N."/>
            <person name="Hagos B."/>
            <person name="Hall J."/>
            <person name="Henson C."/>
            <person name="Hollinger A."/>
            <person name="Honan T."/>
            <person name="Huard M.D."/>
            <person name="Hughes L."/>
            <person name="Hurhula B."/>
            <person name="Husby M.E."/>
            <person name="Kamat A."/>
            <person name="Kanga B."/>
            <person name="Kashin S."/>
            <person name="Khazanovich D."/>
            <person name="Kisner P."/>
            <person name="Lance K."/>
            <person name="Lara M."/>
            <person name="Lee W."/>
            <person name="Lennon N."/>
            <person name="Letendre F."/>
            <person name="LeVine R."/>
            <person name="Lipovsky A."/>
            <person name="Liu X."/>
            <person name="Liu J."/>
            <person name="Liu S."/>
            <person name="Lokyitsang T."/>
            <person name="Lokyitsang Y."/>
            <person name="Lubonja R."/>
            <person name="Lui A."/>
            <person name="MacDonald P."/>
            <person name="Magnisalis V."/>
            <person name="Maru K."/>
            <person name="Matthews C."/>
            <person name="McCusker W."/>
            <person name="McDonough S."/>
            <person name="Mehta T."/>
            <person name="Meldrim J."/>
            <person name="Meneus L."/>
            <person name="Mihai O."/>
            <person name="Mihalev A."/>
            <person name="Mihova T."/>
            <person name="Mittelman R."/>
            <person name="Mlenga V."/>
            <person name="Montmayeur A."/>
            <person name="Mulrain L."/>
            <person name="Navidi A."/>
            <person name="Naylor J."/>
            <person name="Negash T."/>
            <person name="Nguyen T."/>
            <person name="Nguyen N."/>
            <person name="Nicol R."/>
            <person name="Norbu C."/>
            <person name="Norbu N."/>
            <person name="Novod N."/>
            <person name="O'Neill B."/>
            <person name="Osman S."/>
            <person name="Markiewicz E."/>
            <person name="Oyono O.L."/>
            <person name="Patti C."/>
            <person name="Phunkhang P."/>
            <person name="Pierre F."/>
            <person name="Priest M."/>
            <person name="Raghuraman S."/>
            <person name="Rege F."/>
            <person name="Reyes R."/>
            <person name="Rise C."/>
            <person name="Rogov P."/>
            <person name="Ross K."/>
            <person name="Ryan E."/>
            <person name="Settipalli S."/>
            <person name="Shea T."/>
            <person name="Sherpa N."/>
            <person name="Shi L."/>
            <person name="Shih D."/>
            <person name="Sparrow T."/>
            <person name="Spaulding J."/>
            <person name="Stalker J."/>
            <person name="Stange-Thomann N."/>
            <person name="Stavropoulos S."/>
            <person name="Stone C."/>
            <person name="Strader C."/>
            <person name="Tesfaye S."/>
            <person name="Thomson T."/>
            <person name="Thoulutsang Y."/>
            <person name="Thoulutsang D."/>
            <person name="Topham K."/>
            <person name="Topping I."/>
            <person name="Tsamla T."/>
            <person name="Vassiliev H."/>
            <person name="Vo A."/>
            <person name="Wangchuk T."/>
            <person name="Wangdi T."/>
            <person name="Weiand M."/>
            <person name="Wilkinson J."/>
            <person name="Wilson A."/>
            <person name="Yadav S."/>
            <person name="Young G."/>
            <person name="Yu Q."/>
            <person name="Zembek L."/>
            <person name="Zhong D."/>
            <person name="Zimmer A."/>
            <person name="Zwirko Z."/>
            <person name="Jaffe D.B."/>
            <person name="Alvarez P."/>
            <person name="Brockman W."/>
            <person name="Butler J."/>
            <person name="Chin C."/>
            <person name="Gnerre S."/>
            <person name="Grabherr M."/>
            <person name="Kleber M."/>
            <person name="Mauceli E."/>
            <person name="MacCallum I."/>
        </authorList>
    </citation>
    <scope>NUCLEOTIDE SEQUENCE [LARGE SCALE GENOMIC DNA]</scope>
    <source>
        <strain evidence="9">Tucson 15010-1051.87</strain>
    </source>
</reference>
<dbReference type="KEGG" id="dvi:6629681"/>
<dbReference type="InterPro" id="IPR009003">
    <property type="entry name" value="Peptidase_S1_PA"/>
</dbReference>
<protein>
    <recommendedName>
        <fullName evidence="7">Peptidase S1 domain-containing protein</fullName>
    </recommendedName>
</protein>
<dbReference type="Proteomes" id="UP000008792">
    <property type="component" value="Unassembled WGS sequence"/>
</dbReference>
<evidence type="ECO:0000313" key="9">
    <source>
        <dbReference type="Proteomes" id="UP000008792"/>
    </source>
</evidence>
<dbReference type="HOGENOM" id="CLU_829694_0_0_1"/>
<keyword evidence="1" id="KW-0645">Protease</keyword>
<evidence type="ECO:0000259" key="7">
    <source>
        <dbReference type="PROSITE" id="PS50240"/>
    </source>
</evidence>
<keyword evidence="2 6" id="KW-0732">Signal</keyword>
<feature type="chain" id="PRO_5002817054" description="Peptidase S1 domain-containing protein" evidence="6">
    <location>
        <begin position="23"/>
        <end position="335"/>
    </location>
</feature>
<dbReference type="Pfam" id="PF00089">
    <property type="entry name" value="Trypsin"/>
    <property type="match status" value="1"/>
</dbReference>
<dbReference type="AlphaFoldDB" id="B4M188"/>
<dbReference type="OrthoDB" id="7883234at2759"/>
<evidence type="ECO:0000256" key="6">
    <source>
        <dbReference type="SAM" id="SignalP"/>
    </source>
</evidence>
<keyword evidence="3 8" id="KW-0378">Hydrolase</keyword>
<proteinExistence type="predicted"/>
<dbReference type="eggNOG" id="ENOG502TARG">
    <property type="taxonomic scope" value="Eukaryota"/>
</dbReference>
<dbReference type="InterPro" id="IPR001254">
    <property type="entry name" value="Trypsin_dom"/>
</dbReference>
<dbReference type="InParanoid" id="B4M188"/>
<feature type="signal peptide" evidence="6">
    <location>
        <begin position="1"/>
        <end position="22"/>
    </location>
</feature>
<dbReference type="FunCoup" id="B4M188">
    <property type="interactions" value="52"/>
</dbReference>
<dbReference type="Gene3D" id="2.40.10.10">
    <property type="entry name" value="Trypsin-like serine proteases"/>
    <property type="match status" value="2"/>
</dbReference>
<dbReference type="PROSITE" id="PS50240">
    <property type="entry name" value="TRYPSIN_DOM"/>
    <property type="match status" value="1"/>
</dbReference>
<dbReference type="PANTHER" id="PTHR24276:SF94">
    <property type="entry name" value="AT20289P-RELATED"/>
    <property type="match status" value="1"/>
</dbReference>
<keyword evidence="4" id="KW-0720">Serine protease</keyword>
<dbReference type="PANTHER" id="PTHR24276">
    <property type="entry name" value="POLYSERASE-RELATED"/>
    <property type="match status" value="1"/>
</dbReference>
<dbReference type="GO" id="GO:0006508">
    <property type="term" value="P:proteolysis"/>
    <property type="evidence" value="ECO:0007669"/>
    <property type="project" value="UniProtKB-KW"/>
</dbReference>
<keyword evidence="9" id="KW-1185">Reference proteome</keyword>
<dbReference type="SMART" id="SM00020">
    <property type="entry name" value="Tryp_SPc"/>
    <property type="match status" value="1"/>
</dbReference>
<dbReference type="SUPFAM" id="SSF50494">
    <property type="entry name" value="Trypsin-like serine proteases"/>
    <property type="match status" value="1"/>
</dbReference>
<sequence>MQRNKGECVLLLLLLSAQIVVGVWLKRYMESFHRPSYYNRAHKQNMHVDYNRDILAERDRREPVARSAGLPTFDPNVHKSYYVHVLYKGSVFCSGALISHRMVITSSRCFLSNEIEPTREYKAKQMSVLPGTKFGRPKRKVANVQAFYLPTSKHESGNIHDIALLGLKKKMHRKIRYIKLFEQMPKPGGTVNMSFLDSQSQAITLFKTKVVDFGECKASFEQSGKIAIPFDKEFFCVRNRKNGGCSTRAGDPLIIDSQLAGINIYGEHCDELEGNQMVDVYYAIPHTIPFIQKATDLLRALTGTGSFNESATTKRTQLKPVKTTVKMNVSTLRPG</sequence>
<evidence type="ECO:0000256" key="1">
    <source>
        <dbReference type="ARBA" id="ARBA00022670"/>
    </source>
</evidence>
<dbReference type="GO" id="GO:0004252">
    <property type="term" value="F:serine-type endopeptidase activity"/>
    <property type="evidence" value="ECO:0007669"/>
    <property type="project" value="InterPro"/>
</dbReference>
<name>B4M188_DROVI</name>
<accession>B4M188</accession>
<evidence type="ECO:0000256" key="3">
    <source>
        <dbReference type="ARBA" id="ARBA00022801"/>
    </source>
</evidence>